<gene>
    <name evidence="1" type="ORF">AAL_08269</name>
</gene>
<dbReference type="GO" id="GO:0001561">
    <property type="term" value="P:fatty acid alpha-oxidation"/>
    <property type="evidence" value="ECO:0007669"/>
    <property type="project" value="InterPro"/>
</dbReference>
<accession>A0A167VSA7</accession>
<dbReference type="PANTHER" id="PTHR21308:SF8">
    <property type="entry name" value="PHYTANOYL-COA DIOXYGENASE FAMILY PROTEIN (AFU_ORTHOLOGUE AFUA_2G09620)"/>
    <property type="match status" value="1"/>
</dbReference>
<dbReference type="InterPro" id="IPR008775">
    <property type="entry name" value="Phytyl_CoA_dOase-like"/>
</dbReference>
<name>A0A167VSA7_9HYPO</name>
<dbReference type="EMBL" id="AZGY01000033">
    <property type="protein sequence ID" value="KZZ87938.1"/>
    <property type="molecule type" value="Genomic_DNA"/>
</dbReference>
<keyword evidence="2" id="KW-1185">Reference proteome</keyword>
<protein>
    <submittedName>
        <fullName evidence="1">Phytanoyl-CoA dioxygenase</fullName>
    </submittedName>
</protein>
<reference evidence="1 2" key="1">
    <citation type="journal article" date="2016" name="Genome Biol. Evol.">
        <title>Divergent and convergent evolution of fungal pathogenicity.</title>
        <authorList>
            <person name="Shang Y."/>
            <person name="Xiao G."/>
            <person name="Zheng P."/>
            <person name="Cen K."/>
            <person name="Zhan S."/>
            <person name="Wang C."/>
        </authorList>
    </citation>
    <scope>NUCLEOTIDE SEQUENCE [LARGE SCALE GENOMIC DNA]</scope>
    <source>
        <strain evidence="1 2">RCEF 2490</strain>
    </source>
</reference>
<dbReference type="SUPFAM" id="SSF51197">
    <property type="entry name" value="Clavaminate synthase-like"/>
    <property type="match status" value="1"/>
</dbReference>
<dbReference type="AlphaFoldDB" id="A0A167VSA7"/>
<dbReference type="Gene3D" id="2.60.120.620">
    <property type="entry name" value="q2cbj1_9rhob like domain"/>
    <property type="match status" value="1"/>
</dbReference>
<dbReference type="Proteomes" id="UP000078544">
    <property type="component" value="Unassembled WGS sequence"/>
</dbReference>
<dbReference type="GO" id="GO:0048244">
    <property type="term" value="F:phytanoyl-CoA dioxygenase activity"/>
    <property type="evidence" value="ECO:0007669"/>
    <property type="project" value="InterPro"/>
</dbReference>
<evidence type="ECO:0000313" key="1">
    <source>
        <dbReference type="EMBL" id="KZZ87938.1"/>
    </source>
</evidence>
<comment type="caution">
    <text evidence="1">The sequence shown here is derived from an EMBL/GenBank/DDBJ whole genome shotgun (WGS) entry which is preliminary data.</text>
</comment>
<dbReference type="InterPro" id="IPR047128">
    <property type="entry name" value="PhyH"/>
</dbReference>
<dbReference type="Pfam" id="PF05721">
    <property type="entry name" value="PhyH"/>
    <property type="match status" value="1"/>
</dbReference>
<sequence>MTRASRLLPSTKPSLQHLADICSQRATPEQYQQASSIRNNVPIYDIPPHRALDQTQRSSLQDEWYHVLCRGPGVFVTKGLFQDHHLIDRTTSVLKGIISLESSSGNSQGDHFAGTGNNDRIWNSLGKHATADPASFVRYYSNPWLSSVCNSWLGPGYRITAQANNAKPGAEAQGVVAHVDVPLNSGPTRLLPFSQTFEPGYVAHQLPEFREYFLNNYVELPLEKGDGIFFNPALFHGAGENQSTDIQRMVNLLQVSSAFGKPMESLDSLTIVKSTWDDASQLFKDTGLSEEIEALLPVLGESYPFPTNLDVQRPDAANLAPGSEVDIIRNALVRGSSLAEVLEALENHRANRKAG</sequence>
<keyword evidence="1" id="KW-0560">Oxidoreductase</keyword>
<keyword evidence="1" id="KW-0223">Dioxygenase</keyword>
<dbReference type="PANTHER" id="PTHR21308">
    <property type="entry name" value="PHYTANOYL-COA ALPHA-HYDROXYLASE"/>
    <property type="match status" value="1"/>
</dbReference>
<dbReference type="STRING" id="1081109.A0A167VSA7"/>
<organism evidence="1 2">
    <name type="scientific">Moelleriella libera RCEF 2490</name>
    <dbReference type="NCBI Taxonomy" id="1081109"/>
    <lineage>
        <taxon>Eukaryota</taxon>
        <taxon>Fungi</taxon>
        <taxon>Dikarya</taxon>
        <taxon>Ascomycota</taxon>
        <taxon>Pezizomycotina</taxon>
        <taxon>Sordariomycetes</taxon>
        <taxon>Hypocreomycetidae</taxon>
        <taxon>Hypocreales</taxon>
        <taxon>Clavicipitaceae</taxon>
        <taxon>Moelleriella</taxon>
    </lineage>
</organism>
<dbReference type="OrthoDB" id="187894at2759"/>
<proteinExistence type="predicted"/>
<evidence type="ECO:0000313" key="2">
    <source>
        <dbReference type="Proteomes" id="UP000078544"/>
    </source>
</evidence>